<dbReference type="InterPro" id="IPR051400">
    <property type="entry name" value="HAD-like_hydrolase"/>
</dbReference>
<name>A0A1M5XVD1_BUTFI</name>
<evidence type="ECO:0000256" key="3">
    <source>
        <dbReference type="ARBA" id="ARBA00022801"/>
    </source>
</evidence>
<dbReference type="Pfam" id="PF13419">
    <property type="entry name" value="HAD_2"/>
    <property type="match status" value="1"/>
</dbReference>
<dbReference type="Gene3D" id="1.10.150.520">
    <property type="match status" value="1"/>
</dbReference>
<keyword evidence="3 5" id="KW-0378">Hydrolase</keyword>
<proteinExistence type="predicted"/>
<dbReference type="SFLD" id="SFLDG01129">
    <property type="entry name" value="C1.5:_HAD__Beta-PGM__Phosphata"/>
    <property type="match status" value="1"/>
</dbReference>
<keyword evidence="6" id="KW-1185">Reference proteome</keyword>
<evidence type="ECO:0000256" key="2">
    <source>
        <dbReference type="ARBA" id="ARBA00022723"/>
    </source>
</evidence>
<dbReference type="SFLD" id="SFLDS00003">
    <property type="entry name" value="Haloacid_Dehalogenase"/>
    <property type="match status" value="1"/>
</dbReference>
<dbReference type="AlphaFoldDB" id="A0A1M5XVD1"/>
<dbReference type="SUPFAM" id="SSF56784">
    <property type="entry name" value="HAD-like"/>
    <property type="match status" value="1"/>
</dbReference>
<dbReference type="NCBIfam" id="TIGR01549">
    <property type="entry name" value="HAD-SF-IA-v1"/>
    <property type="match status" value="1"/>
</dbReference>
<evidence type="ECO:0000256" key="1">
    <source>
        <dbReference type="ARBA" id="ARBA00001946"/>
    </source>
</evidence>
<comment type="cofactor">
    <cofactor evidence="1">
        <name>Mg(2+)</name>
        <dbReference type="ChEBI" id="CHEBI:18420"/>
    </cofactor>
</comment>
<dbReference type="InterPro" id="IPR023214">
    <property type="entry name" value="HAD_sf"/>
</dbReference>
<dbReference type="GO" id="GO:0044281">
    <property type="term" value="P:small molecule metabolic process"/>
    <property type="evidence" value="ECO:0007669"/>
    <property type="project" value="UniProtKB-ARBA"/>
</dbReference>
<dbReference type="EMBL" id="FQXK01000010">
    <property type="protein sequence ID" value="SHI03760.1"/>
    <property type="molecule type" value="Genomic_DNA"/>
</dbReference>
<dbReference type="RefSeq" id="WP_073386532.1">
    <property type="nucleotide sequence ID" value="NZ_FQXK01000010.1"/>
</dbReference>
<dbReference type="GO" id="GO:0016791">
    <property type="term" value="F:phosphatase activity"/>
    <property type="evidence" value="ECO:0007669"/>
    <property type="project" value="TreeGrafter"/>
</dbReference>
<dbReference type="InterPro" id="IPR041492">
    <property type="entry name" value="HAD_2"/>
</dbReference>
<accession>A0A1M5XVD1</accession>
<dbReference type="STRING" id="1121131.SAMN02745229_01348"/>
<reference evidence="6" key="1">
    <citation type="submission" date="2016-11" db="EMBL/GenBank/DDBJ databases">
        <authorList>
            <person name="Varghese N."/>
            <person name="Submissions S."/>
        </authorList>
    </citation>
    <scope>NUCLEOTIDE SEQUENCE [LARGE SCALE GENOMIC DNA]</scope>
    <source>
        <strain evidence="6">DSM 3071</strain>
    </source>
</reference>
<evidence type="ECO:0000313" key="5">
    <source>
        <dbReference type="EMBL" id="SHI03760.1"/>
    </source>
</evidence>
<dbReference type="InterPro" id="IPR006439">
    <property type="entry name" value="HAD-SF_hydro_IA"/>
</dbReference>
<evidence type="ECO:0000256" key="4">
    <source>
        <dbReference type="ARBA" id="ARBA00022842"/>
    </source>
</evidence>
<dbReference type="Proteomes" id="UP000184278">
    <property type="component" value="Unassembled WGS sequence"/>
</dbReference>
<dbReference type="GO" id="GO:0046872">
    <property type="term" value="F:metal ion binding"/>
    <property type="evidence" value="ECO:0007669"/>
    <property type="project" value="UniProtKB-KW"/>
</dbReference>
<dbReference type="InterPro" id="IPR036412">
    <property type="entry name" value="HAD-like_sf"/>
</dbReference>
<protein>
    <submittedName>
        <fullName evidence="5">Putative hydrolase of the HAD superfamily</fullName>
    </submittedName>
</protein>
<dbReference type="PANTHER" id="PTHR46470">
    <property type="entry name" value="N-ACYLNEURAMINATE-9-PHOSPHATASE"/>
    <property type="match status" value="1"/>
</dbReference>
<gene>
    <name evidence="5" type="ORF">SAMN02745229_01348</name>
</gene>
<evidence type="ECO:0000313" key="6">
    <source>
        <dbReference type="Proteomes" id="UP000184278"/>
    </source>
</evidence>
<dbReference type="OrthoDB" id="9816564at2"/>
<dbReference type="PANTHER" id="PTHR46470:SF2">
    <property type="entry name" value="GLYCERALDEHYDE 3-PHOSPHATE PHOSPHATASE"/>
    <property type="match status" value="1"/>
</dbReference>
<organism evidence="5 6">
    <name type="scientific">Butyrivibrio fibrisolvens DSM 3071</name>
    <dbReference type="NCBI Taxonomy" id="1121131"/>
    <lineage>
        <taxon>Bacteria</taxon>
        <taxon>Bacillati</taxon>
        <taxon>Bacillota</taxon>
        <taxon>Clostridia</taxon>
        <taxon>Lachnospirales</taxon>
        <taxon>Lachnospiraceae</taxon>
        <taxon>Butyrivibrio</taxon>
    </lineage>
</organism>
<keyword evidence="4" id="KW-0460">Magnesium</keyword>
<sequence>MITIKRILEAKNYIDDFDGIIFDLDDTLYGEKQYVRSGYKEVAKVIPQVDRAYDKLYEAFLRHENAIDVVLASAGIASEEVKSLCLERYRYQEPDISLYDGVAELLDTIRKSGKKIGIITDGRPEGQRAKIRALGLEKKVDHIIITDELGGTQFRKPCPEAFKKMRELMDLPYEKLVYIGDNMRKDFIAPQELGMGAIHFNNVDGLYYSL</sequence>
<keyword evidence="2" id="KW-0479">Metal-binding</keyword>
<dbReference type="Gene3D" id="3.40.50.1000">
    <property type="entry name" value="HAD superfamily/HAD-like"/>
    <property type="match status" value="1"/>
</dbReference>
<dbReference type="GeneID" id="89511431"/>